<dbReference type="Gene3D" id="3.30.450.30">
    <property type="entry name" value="Dynein light chain 2a, cytoplasmic"/>
    <property type="match status" value="1"/>
</dbReference>
<dbReference type="InterPro" id="IPR005455">
    <property type="entry name" value="PFN_euk"/>
</dbReference>
<protein>
    <recommendedName>
        <fullName evidence="2">Profilin</fullName>
    </recommendedName>
</protein>
<dbReference type="InterPro" id="IPR036140">
    <property type="entry name" value="PFN_sf"/>
</dbReference>
<comment type="caution">
    <text evidence="3">The sequence shown here is derived from an EMBL/GenBank/DDBJ whole genome shotgun (WGS) entry which is preliminary data.</text>
</comment>
<comment type="similarity">
    <text evidence="1 2">Belongs to the profilin family.</text>
</comment>
<sequence>MSWNEYIDNLIAQSKGSSGKANIDKACIIGLENGNMWTTQENPHVLMLTPGEGMIIAECFRKKDFTAFSTDIHVENEGYIFLRDIDNKMVLARRCNAGITMQASKSAVVIARTREGGQQGITNIAVAKIAYYLERNIKILSLGRNNIKNLNGL</sequence>
<feature type="non-terminal residue" evidence="3">
    <location>
        <position position="153"/>
    </location>
</feature>
<dbReference type="SUPFAM" id="SSF55770">
    <property type="entry name" value="Profilin (actin-binding protein)"/>
    <property type="match status" value="1"/>
</dbReference>
<proteinExistence type="inferred from homology"/>
<dbReference type="InterPro" id="IPR048278">
    <property type="entry name" value="PFN"/>
</dbReference>
<keyword evidence="4" id="KW-1185">Reference proteome</keyword>
<evidence type="ECO:0000256" key="1">
    <source>
        <dbReference type="ARBA" id="ARBA00010058"/>
    </source>
</evidence>
<evidence type="ECO:0000313" key="3">
    <source>
        <dbReference type="EMBL" id="CAH3042438.1"/>
    </source>
</evidence>
<accession>A0ABN8N7Z9</accession>
<evidence type="ECO:0000313" key="4">
    <source>
        <dbReference type="Proteomes" id="UP001159427"/>
    </source>
</evidence>
<dbReference type="PANTHER" id="PTHR11604:SF10">
    <property type="entry name" value="PROFILIN"/>
    <property type="match status" value="1"/>
</dbReference>
<name>A0ABN8N7Z9_9CNID</name>
<gene>
    <name evidence="3" type="ORF">PEVE_00040438</name>
</gene>
<reference evidence="3 4" key="1">
    <citation type="submission" date="2022-05" db="EMBL/GenBank/DDBJ databases">
        <authorList>
            <consortium name="Genoscope - CEA"/>
            <person name="William W."/>
        </authorList>
    </citation>
    <scope>NUCLEOTIDE SEQUENCE [LARGE SCALE GENOMIC DNA]</scope>
</reference>
<dbReference type="SMART" id="SM00392">
    <property type="entry name" value="PROF"/>
    <property type="match status" value="1"/>
</dbReference>
<dbReference type="Proteomes" id="UP001159427">
    <property type="component" value="Unassembled WGS sequence"/>
</dbReference>
<evidence type="ECO:0000256" key="2">
    <source>
        <dbReference type="RuleBase" id="RU003909"/>
    </source>
</evidence>
<dbReference type="CDD" id="cd00148">
    <property type="entry name" value="PROF"/>
    <property type="match status" value="1"/>
</dbReference>
<dbReference type="Pfam" id="PF00235">
    <property type="entry name" value="Profilin"/>
    <property type="match status" value="1"/>
</dbReference>
<dbReference type="PANTHER" id="PTHR11604">
    <property type="entry name" value="PROFILIN"/>
    <property type="match status" value="1"/>
</dbReference>
<keyword evidence="2" id="KW-0009">Actin-binding</keyword>
<dbReference type="EMBL" id="CALNXI010000738">
    <property type="protein sequence ID" value="CAH3042438.1"/>
    <property type="molecule type" value="Genomic_DNA"/>
</dbReference>
<organism evidence="3 4">
    <name type="scientific">Porites evermanni</name>
    <dbReference type="NCBI Taxonomy" id="104178"/>
    <lineage>
        <taxon>Eukaryota</taxon>
        <taxon>Metazoa</taxon>
        <taxon>Cnidaria</taxon>
        <taxon>Anthozoa</taxon>
        <taxon>Hexacorallia</taxon>
        <taxon>Scleractinia</taxon>
        <taxon>Fungiina</taxon>
        <taxon>Poritidae</taxon>
        <taxon>Porites</taxon>
    </lineage>
</organism>
<dbReference type="PROSITE" id="PS00414">
    <property type="entry name" value="PROFILIN"/>
    <property type="match status" value="1"/>
</dbReference>
<dbReference type="InterPro" id="IPR027310">
    <property type="entry name" value="Profilin_CS"/>
</dbReference>